<dbReference type="Gene3D" id="2.60.98.40">
    <property type="match status" value="1"/>
</dbReference>
<dbReference type="RefSeq" id="WP_013036698.1">
    <property type="nucleotide sequence ID" value="NC_014002.1"/>
</dbReference>
<keyword evidence="4" id="KW-1185">Reference proteome</keyword>
<feature type="domain" description="S-layer family duplication" evidence="2">
    <location>
        <begin position="142"/>
        <end position="234"/>
    </location>
</feature>
<dbReference type="GeneID" id="8982354"/>
<evidence type="ECO:0000313" key="3">
    <source>
        <dbReference type="EMBL" id="ADE35755.1"/>
    </source>
</evidence>
<dbReference type="Pfam" id="PF07752">
    <property type="entry name" value="S-layer"/>
    <property type="match status" value="1"/>
</dbReference>
<feature type="transmembrane region" description="Helical" evidence="1">
    <location>
        <begin position="368"/>
        <end position="387"/>
    </location>
</feature>
<reference evidence="3 4" key="1">
    <citation type="submission" date="2010-03" db="EMBL/GenBank/DDBJ databases">
        <title>The complete genome of Methanohalophilus mahii DSM 5219.</title>
        <authorList>
            <consortium name="US DOE Joint Genome Institute (JGI-PGF)"/>
            <person name="Lucas S."/>
            <person name="Copeland A."/>
            <person name="Lapidus A."/>
            <person name="Glavina del Rio T."/>
            <person name="Dalin E."/>
            <person name="Tice H."/>
            <person name="Bruce D."/>
            <person name="Goodwin L."/>
            <person name="Pitluck S."/>
            <person name="Kyrpides N."/>
            <person name="Mavromatis K."/>
            <person name="Ivanova N."/>
            <person name="Lykidis A."/>
            <person name="Saunders E."/>
            <person name="Brettin T."/>
            <person name="Detter J.C."/>
            <person name="Han C."/>
            <person name="Land M."/>
            <person name="Hauser L."/>
            <person name="Markowitz V."/>
            <person name="Cheng J.-F."/>
            <person name="Hugenholtz P."/>
            <person name="Woyke T."/>
            <person name="Wu D."/>
            <person name="Spring S."/>
            <person name="Schneider S."/>
            <person name="Schroeder M."/>
            <person name="Klenk H.-P."/>
            <person name="Eisen J.A."/>
        </authorList>
    </citation>
    <scope>NUCLEOTIDE SEQUENCE [LARGE SCALE GENOMIC DNA]</scope>
    <source>
        <strain evidence="4">ATCC 35705 / DSM 5219 / SLP</strain>
    </source>
</reference>
<dbReference type="KEGG" id="mmh:Mmah_0222"/>
<gene>
    <name evidence="3" type="ordered locus">Mmah_0222</name>
</gene>
<dbReference type="InterPro" id="IPR006457">
    <property type="entry name" value="S_layer-rel_Mac"/>
</dbReference>
<dbReference type="AlphaFoldDB" id="D5E9A4"/>
<accession>D5E9A4</accession>
<dbReference type="EMBL" id="CP001994">
    <property type="protein sequence ID" value="ADE35755.1"/>
    <property type="molecule type" value="Genomic_DNA"/>
</dbReference>
<dbReference type="Proteomes" id="UP000001059">
    <property type="component" value="Chromosome"/>
</dbReference>
<proteinExistence type="predicted"/>
<keyword evidence="1" id="KW-1133">Transmembrane helix</keyword>
<keyword evidence="1" id="KW-0812">Transmembrane</keyword>
<evidence type="ECO:0000256" key="1">
    <source>
        <dbReference type="SAM" id="Phobius"/>
    </source>
</evidence>
<sequence length="390" mass="43483" precursor="true">MKYIRFAIAVICVFTIFCGFTSAAEETEEQIQYAETIVSIGDEIELEQGYTADIVDVNSDNGELWLKLYLDEEKVKEGFVKENNPFRYVRTIEDEDDEETDYLIFNFSLQGTKKENGQTSSKILIKQYRDPAIDLNNYLILDKTVSVGIGSEVELKKDYTIEASNLDENTVTITLRKNGNVVKEEENMGEEDVFAYTRTSGDRIMTIFMGKVGSIFEGEDSDVVFLENVVQRTDADIGEGIQIEIDVPAENPGNEQITIYYTLNGDADTVEVYLEGDLIDTRQNLDEGTYSADIEKLSRGEYNIEIKAVTSEEGVVTESATLKVGDTLGKGEDEEQGEDIIEKAQNISSAAENAADKINETASALEKVPAPGAFFAIFILLGAWMWCRKG</sequence>
<dbReference type="STRING" id="547558.Mmah_0222"/>
<name>D5E9A4_METMS</name>
<organism evidence="3 4">
    <name type="scientific">Methanohalophilus mahii (strain ATCC 35705 / DSM 5219 / SLP)</name>
    <dbReference type="NCBI Taxonomy" id="547558"/>
    <lineage>
        <taxon>Archaea</taxon>
        <taxon>Methanobacteriati</taxon>
        <taxon>Methanobacteriota</taxon>
        <taxon>Stenosarchaea group</taxon>
        <taxon>Methanomicrobia</taxon>
        <taxon>Methanosarcinales</taxon>
        <taxon>Methanosarcinaceae</taxon>
        <taxon>Methanohalophilus</taxon>
    </lineage>
</organism>
<evidence type="ECO:0000259" key="2">
    <source>
        <dbReference type="Pfam" id="PF07752"/>
    </source>
</evidence>
<keyword evidence="1" id="KW-0472">Membrane</keyword>
<protein>
    <recommendedName>
        <fullName evidence="2">S-layer family duplication domain-containing protein</fullName>
    </recommendedName>
</protein>
<evidence type="ECO:0000313" key="4">
    <source>
        <dbReference type="Proteomes" id="UP000001059"/>
    </source>
</evidence>
<dbReference type="OrthoDB" id="121604at2157"/>
<dbReference type="HOGENOM" id="CLU_670167_0_0_2"/>